<dbReference type="EMBL" id="CP036317">
    <property type="protein sequence ID" value="QDV17165.1"/>
    <property type="molecule type" value="Genomic_DNA"/>
</dbReference>
<dbReference type="RefSeq" id="WP_145455165.1">
    <property type="nucleotide sequence ID" value="NZ_CP036317.1"/>
</dbReference>
<name>A0A518FLM0_9PLAN</name>
<gene>
    <name evidence="1" type="ORF">Pan153_18000</name>
</gene>
<sequence length="81" mass="9225">MYFLTGGYAAASIHFKSARMKKAGSKKTTQNHTAGLRLREYHYRKPGEELLHGEIFDTLGKEKLLLFPSMVEGNRNVQLQI</sequence>
<reference evidence="1 2" key="1">
    <citation type="submission" date="2019-02" db="EMBL/GenBank/DDBJ databases">
        <title>Deep-cultivation of Planctomycetes and their phenomic and genomic characterization uncovers novel biology.</title>
        <authorList>
            <person name="Wiegand S."/>
            <person name="Jogler M."/>
            <person name="Boedeker C."/>
            <person name="Pinto D."/>
            <person name="Vollmers J."/>
            <person name="Rivas-Marin E."/>
            <person name="Kohn T."/>
            <person name="Peeters S.H."/>
            <person name="Heuer A."/>
            <person name="Rast P."/>
            <person name="Oberbeckmann S."/>
            <person name="Bunk B."/>
            <person name="Jeske O."/>
            <person name="Meyerdierks A."/>
            <person name="Storesund J.E."/>
            <person name="Kallscheuer N."/>
            <person name="Luecker S."/>
            <person name="Lage O.M."/>
            <person name="Pohl T."/>
            <person name="Merkel B.J."/>
            <person name="Hornburger P."/>
            <person name="Mueller R.-W."/>
            <person name="Bruemmer F."/>
            <person name="Labrenz M."/>
            <person name="Spormann A.M."/>
            <person name="Op den Camp H."/>
            <person name="Overmann J."/>
            <person name="Amann R."/>
            <person name="Jetten M.S.M."/>
            <person name="Mascher T."/>
            <person name="Medema M.H."/>
            <person name="Devos D.P."/>
            <person name="Kaster A.-K."/>
            <person name="Ovreas L."/>
            <person name="Rohde M."/>
            <person name="Galperin M.Y."/>
            <person name="Jogler C."/>
        </authorList>
    </citation>
    <scope>NUCLEOTIDE SEQUENCE [LARGE SCALE GENOMIC DNA]</scope>
    <source>
        <strain evidence="1 2">Pan153</strain>
    </source>
</reference>
<evidence type="ECO:0000313" key="2">
    <source>
        <dbReference type="Proteomes" id="UP000320839"/>
    </source>
</evidence>
<proteinExistence type="predicted"/>
<evidence type="ECO:0000313" key="1">
    <source>
        <dbReference type="EMBL" id="QDV17165.1"/>
    </source>
</evidence>
<dbReference type="AlphaFoldDB" id="A0A518FLM0"/>
<accession>A0A518FLM0</accession>
<organism evidence="1 2">
    <name type="scientific">Gimesia panareensis</name>
    <dbReference type="NCBI Taxonomy" id="2527978"/>
    <lineage>
        <taxon>Bacteria</taxon>
        <taxon>Pseudomonadati</taxon>
        <taxon>Planctomycetota</taxon>
        <taxon>Planctomycetia</taxon>
        <taxon>Planctomycetales</taxon>
        <taxon>Planctomycetaceae</taxon>
        <taxon>Gimesia</taxon>
    </lineage>
</organism>
<protein>
    <submittedName>
        <fullName evidence="1">Uncharacterized protein</fullName>
    </submittedName>
</protein>
<dbReference type="Proteomes" id="UP000320839">
    <property type="component" value="Chromosome"/>
</dbReference>